<keyword evidence="2" id="KW-0732">Signal</keyword>
<evidence type="ECO:0000313" key="3">
    <source>
        <dbReference type="EMBL" id="KAL3106483.1"/>
    </source>
</evidence>
<reference evidence="3 4" key="1">
    <citation type="submission" date="2024-10" db="EMBL/GenBank/DDBJ databases">
        <authorList>
            <person name="Kim D."/>
        </authorList>
    </citation>
    <scope>NUCLEOTIDE SEQUENCE [LARGE SCALE GENOMIC DNA]</scope>
    <source>
        <strain evidence="3">BH-2024</strain>
    </source>
</reference>
<evidence type="ECO:0000313" key="4">
    <source>
        <dbReference type="Proteomes" id="UP001620626"/>
    </source>
</evidence>
<comment type="caution">
    <text evidence="3">The sequence shown here is derived from an EMBL/GenBank/DDBJ whole genome shotgun (WGS) entry which is preliminary data.</text>
</comment>
<feature type="chain" id="PRO_5044745686" description="Gland protein" evidence="2">
    <location>
        <begin position="26"/>
        <end position="134"/>
    </location>
</feature>
<evidence type="ECO:0000256" key="2">
    <source>
        <dbReference type="SAM" id="SignalP"/>
    </source>
</evidence>
<accession>A0ABD2KUF1</accession>
<feature type="compositionally biased region" description="Pro residues" evidence="1">
    <location>
        <begin position="34"/>
        <end position="46"/>
    </location>
</feature>
<proteinExistence type="predicted"/>
<feature type="compositionally biased region" description="Polar residues" evidence="1">
    <location>
        <begin position="51"/>
        <end position="65"/>
    </location>
</feature>
<organism evidence="3 4">
    <name type="scientific">Heterodera trifolii</name>
    <dbReference type="NCBI Taxonomy" id="157864"/>
    <lineage>
        <taxon>Eukaryota</taxon>
        <taxon>Metazoa</taxon>
        <taxon>Ecdysozoa</taxon>
        <taxon>Nematoda</taxon>
        <taxon>Chromadorea</taxon>
        <taxon>Rhabditida</taxon>
        <taxon>Tylenchina</taxon>
        <taxon>Tylenchomorpha</taxon>
        <taxon>Tylenchoidea</taxon>
        <taxon>Heteroderidae</taxon>
        <taxon>Heteroderinae</taxon>
        <taxon>Heterodera</taxon>
    </lineage>
</organism>
<name>A0ABD2KUF1_9BILA</name>
<dbReference type="Proteomes" id="UP001620626">
    <property type="component" value="Unassembled WGS sequence"/>
</dbReference>
<feature type="compositionally biased region" description="Low complexity" evidence="1">
    <location>
        <begin position="75"/>
        <end position="108"/>
    </location>
</feature>
<feature type="signal peptide" evidence="2">
    <location>
        <begin position="1"/>
        <end position="25"/>
    </location>
</feature>
<gene>
    <name evidence="3" type="ORF">niasHT_011860</name>
</gene>
<dbReference type="EMBL" id="JBICBT010000649">
    <property type="protein sequence ID" value="KAL3106483.1"/>
    <property type="molecule type" value="Genomic_DNA"/>
</dbReference>
<sequence length="134" mass="14036">MVVRLPAAPIGIILVIAVLVFAVHADNDHYPAYPKGPSPHYPPRGKIPPSMHSQPLNSPGYNPSAQNDDKHKQQQNDQQHQSHARPSRSAAAVGASAALSGRSVAASAPASPIGLASAQKQMNAKSISGRKSIK</sequence>
<protein>
    <recommendedName>
        <fullName evidence="5">Gland protein</fullName>
    </recommendedName>
</protein>
<evidence type="ECO:0008006" key="5">
    <source>
        <dbReference type="Google" id="ProtNLM"/>
    </source>
</evidence>
<dbReference type="AlphaFoldDB" id="A0ABD2KUF1"/>
<feature type="region of interest" description="Disordered" evidence="1">
    <location>
        <begin position="32"/>
        <end position="134"/>
    </location>
</feature>
<keyword evidence="4" id="KW-1185">Reference proteome</keyword>
<evidence type="ECO:0000256" key="1">
    <source>
        <dbReference type="SAM" id="MobiDB-lite"/>
    </source>
</evidence>